<evidence type="ECO:0000313" key="10">
    <source>
        <dbReference type="EMBL" id="MFC3175501.1"/>
    </source>
</evidence>
<feature type="domain" description="Bacterial Ig-like" evidence="9">
    <location>
        <begin position="871"/>
        <end position="962"/>
    </location>
</feature>
<dbReference type="Gene3D" id="2.150.10.10">
    <property type="entry name" value="Serralysin-like metalloprotease, C-terminal"/>
    <property type="match status" value="5"/>
</dbReference>
<organism evidence="10 11">
    <name type="scientific">Novosphingobium bradum</name>
    <dbReference type="NCBI Taxonomy" id="1737444"/>
    <lineage>
        <taxon>Bacteria</taxon>
        <taxon>Pseudomonadati</taxon>
        <taxon>Pseudomonadota</taxon>
        <taxon>Alphaproteobacteria</taxon>
        <taxon>Sphingomonadales</taxon>
        <taxon>Sphingomonadaceae</taxon>
        <taxon>Novosphingobium</taxon>
    </lineage>
</organism>
<dbReference type="InterPro" id="IPR041690">
    <property type="entry name" value="Cadherin_5"/>
</dbReference>
<feature type="domain" description="SbsA Ig-like" evidence="7">
    <location>
        <begin position="968"/>
        <end position="1077"/>
    </location>
</feature>
<dbReference type="Pfam" id="PF17892">
    <property type="entry name" value="Cadherin_5"/>
    <property type="match status" value="1"/>
</dbReference>
<keyword evidence="11" id="KW-1185">Reference proteome</keyword>
<feature type="domain" description="Peptidase M10 serralysin C-terminal" evidence="6">
    <location>
        <begin position="1256"/>
        <end position="1417"/>
    </location>
</feature>
<accession>A0ABV7IS31</accession>
<feature type="domain" description="Cadherin-like" evidence="8">
    <location>
        <begin position="671"/>
        <end position="761"/>
    </location>
</feature>
<evidence type="ECO:0000313" key="11">
    <source>
        <dbReference type="Proteomes" id="UP001595604"/>
    </source>
</evidence>
<dbReference type="Gene3D" id="2.60.40.2700">
    <property type="match status" value="1"/>
</dbReference>
<comment type="cofactor">
    <cofactor evidence="1">
        <name>Ca(2+)</name>
        <dbReference type="ChEBI" id="CHEBI:29108"/>
    </cofactor>
</comment>
<evidence type="ECO:0000256" key="5">
    <source>
        <dbReference type="ARBA" id="ARBA00022737"/>
    </source>
</evidence>
<comment type="subcellular location">
    <subcellularLocation>
        <location evidence="2">Secreted</location>
    </subcellularLocation>
</comment>
<dbReference type="PRINTS" id="PR00313">
    <property type="entry name" value="CABNDNGRPT"/>
</dbReference>
<dbReference type="PANTHER" id="PTHR38340">
    <property type="entry name" value="S-LAYER PROTEIN"/>
    <property type="match status" value="1"/>
</dbReference>
<evidence type="ECO:0000259" key="6">
    <source>
        <dbReference type="Pfam" id="PF08548"/>
    </source>
</evidence>
<dbReference type="Pfam" id="PF08548">
    <property type="entry name" value="Peptidase_M10_C"/>
    <property type="match status" value="1"/>
</dbReference>
<dbReference type="PROSITE" id="PS00330">
    <property type="entry name" value="HEMOLYSIN_CALCIUM"/>
    <property type="match status" value="3"/>
</dbReference>
<dbReference type="InterPro" id="IPR011049">
    <property type="entry name" value="Serralysin-like_metalloprot_C"/>
</dbReference>
<proteinExistence type="predicted"/>
<reference evidence="11" key="1">
    <citation type="journal article" date="2019" name="Int. J. Syst. Evol. Microbiol.">
        <title>The Global Catalogue of Microorganisms (GCM) 10K type strain sequencing project: providing services to taxonomists for standard genome sequencing and annotation.</title>
        <authorList>
            <consortium name="The Broad Institute Genomics Platform"/>
            <consortium name="The Broad Institute Genome Sequencing Center for Infectious Disease"/>
            <person name="Wu L."/>
            <person name="Ma J."/>
        </authorList>
    </citation>
    <scope>NUCLEOTIDE SEQUENCE [LARGE SCALE GENOMIC DNA]</scope>
    <source>
        <strain evidence="11">KCTC 42984</strain>
    </source>
</reference>
<dbReference type="InterPro" id="IPR018511">
    <property type="entry name" value="Hemolysin-typ_Ca-bd_CS"/>
</dbReference>
<dbReference type="Pfam" id="PF00353">
    <property type="entry name" value="HemolysinCabind"/>
    <property type="match status" value="6"/>
</dbReference>
<dbReference type="InterPro" id="IPR013858">
    <property type="entry name" value="Peptidase_M10B_C"/>
</dbReference>
<evidence type="ECO:0000259" key="7">
    <source>
        <dbReference type="Pfam" id="PF13205"/>
    </source>
</evidence>
<protein>
    <submittedName>
        <fullName evidence="10">Choice-of-anchor L domain-containing protein</fullName>
    </submittedName>
</protein>
<feature type="domain" description="Bacterial Ig-like" evidence="9">
    <location>
        <begin position="774"/>
        <end position="861"/>
    </location>
</feature>
<dbReference type="NCBIfam" id="NF038133">
    <property type="entry name" value="choice_anch_L"/>
    <property type="match status" value="1"/>
</dbReference>
<keyword evidence="4" id="KW-0732">Signal</keyword>
<evidence type="ECO:0000259" key="8">
    <source>
        <dbReference type="Pfam" id="PF17892"/>
    </source>
</evidence>
<dbReference type="Proteomes" id="UP001595604">
    <property type="component" value="Unassembled WGS sequence"/>
</dbReference>
<dbReference type="InterPro" id="IPR014755">
    <property type="entry name" value="Cu-Rt/internalin_Ig-like"/>
</dbReference>
<dbReference type="SUPFAM" id="SSF51120">
    <property type="entry name" value="beta-Roll"/>
    <property type="match status" value="3"/>
</dbReference>
<dbReference type="Pfam" id="PF13205">
    <property type="entry name" value="Big_5"/>
    <property type="match status" value="1"/>
</dbReference>
<keyword evidence="3" id="KW-0964">Secreted</keyword>
<dbReference type="Pfam" id="PF19078">
    <property type="entry name" value="Big_12"/>
    <property type="match status" value="2"/>
</dbReference>
<dbReference type="InterPro" id="IPR032812">
    <property type="entry name" value="SbsA_Ig"/>
</dbReference>
<evidence type="ECO:0000259" key="9">
    <source>
        <dbReference type="Pfam" id="PF19078"/>
    </source>
</evidence>
<evidence type="ECO:0000256" key="2">
    <source>
        <dbReference type="ARBA" id="ARBA00004613"/>
    </source>
</evidence>
<sequence>MATDPFTVYSGTDLSTLAGSLLGAGSGIQIDAASITLAASGATAVNVYDGSLGALGIGAGLLLTSGTTPGTTNTVGWFGQDNTVYAADGTPLTFTNGDPAIDAVVNTVFQTQSYDATMLAFDFTVSDPAATSISFDLVFGSDEYPEWVDQFVDCAVIIVNGVNYALFNHDPNAPLSVIGPNLAAGYFQDNAGNVLPIEYDGVSKVLKIVAPINAGQVNAIRIGIADTGDHIYDSGIIISNMVAGTTPGSGVVITPDVPCTDGAETVNGTAGADLIDLKGGDDVAYAGIGDDIVVAGAGNDRVYGGSGEDTLRGDEGNDLLDGGAGAANTAVYAGKASDYALAFYAATGVTTITDHGADGKDEGTDSLHNIQQVKFADGLFDLSGGVLTAHAGSTGGANQPGALAVAGIAVAGHALTAIVTDADGLPADPAGIAYTWLVSADGVTWTDTGVTAKTFTLAEAQAGQQVMATASYTDGKGAAELVQSGALTVAAPTGALAIELMVLDTPAGGTVADPLTTLLANAVDLGFTPATAEAAILAALGLPGVDLRTYDAYAALQANPADPVAVAVMKAAAQVAMAASVSDPTGFNLALAVIGAADAGTVLNLADPATLASLLAGTDPGLLDIVQGLNKDMADATSLSGILLVWNDYCGQTDPLKPYKGHLETLSQPINQAPDGFFTGALPHAQQDTACIVSATDLLAGYTDPEGQVLTVSALTADLGGSFVDNGDGTFTFVPDAGYAGPVEVTYLVADPQGAATLGHALLVVDAAAAHPADTTAPEASIASDAMGTATGAVTFTLAFSEAVAMFDASAFSVANGAVAGISGDGTTFTVTVAPDAGIEGAVQLTLLAGAVSDLAGNALAADISVSQAVDTLAPTATITDDTAGTATGAITYTVTFAEAVTGLDAGDFVVTNGAVTQVAGSGSTYAVTVAPDAGVEGVVSLALAAGAVSDLAGNAGEAASAADQAIDTRAPTVASFAPADAASGVATGSNLVVTFSEAVALGAGAITLRLGAPDGPVVESFASGSPRLSVIGAVLTIDPTAPLADGTQYFVVFASGSVIDLAGNAYAGSASWDFATAAALPLTLVGSAGADTLIGGAMDDTLTGLGGVDRLDGRGGSDLYVIGSAADHAAAEIADSGTSGTDEVRFTATTGTLTLHAGDTGLERASLATGTAALSINAAAVLNGLTLVGNGGANALTGTAFADVLQGGAGNDTLDGGAGVDTASYADIAGAVTVSLALTKAQATGGAGSDLLRNIENLVGGAGNDALTGNGGANRLEGGLGNDSLDGAAGNDALLGGAGDDRLTGGAGADLLWGGAGADRFVFKAAADSTSAARDTIQDFSHAEGDRIDLSAIDAISGGKDQAFTLVGAFGHKAGELAVSLEGDHYLVQGDVNGDGLADLAISVYAAAPLVAADFIL</sequence>
<dbReference type="Gene3D" id="2.60.40.2810">
    <property type="match status" value="1"/>
</dbReference>
<evidence type="ECO:0000256" key="3">
    <source>
        <dbReference type="ARBA" id="ARBA00022525"/>
    </source>
</evidence>
<dbReference type="InterPro" id="IPR001343">
    <property type="entry name" value="Hemolysn_Ca-bd"/>
</dbReference>
<dbReference type="Gene3D" id="2.60.40.1220">
    <property type="match status" value="1"/>
</dbReference>
<dbReference type="InterPro" id="IPR049804">
    <property type="entry name" value="Choice_anch_L"/>
</dbReference>
<gene>
    <name evidence="10" type="ORF">ACFOD9_14675</name>
</gene>
<evidence type="ECO:0000256" key="1">
    <source>
        <dbReference type="ARBA" id="ARBA00001913"/>
    </source>
</evidence>
<comment type="caution">
    <text evidence="10">The sequence shown here is derived from an EMBL/GenBank/DDBJ whole genome shotgun (WGS) entry which is preliminary data.</text>
</comment>
<dbReference type="RefSeq" id="WP_379510877.1">
    <property type="nucleotide sequence ID" value="NZ_JBHRTQ010000015.1"/>
</dbReference>
<evidence type="ECO:0000256" key="4">
    <source>
        <dbReference type="ARBA" id="ARBA00022729"/>
    </source>
</evidence>
<keyword evidence="5" id="KW-0677">Repeat</keyword>
<dbReference type="InterPro" id="IPR044048">
    <property type="entry name" value="Big_12"/>
</dbReference>
<name>A0ABV7IS31_9SPHN</name>
<dbReference type="EMBL" id="JBHRTQ010000015">
    <property type="protein sequence ID" value="MFC3175501.1"/>
    <property type="molecule type" value="Genomic_DNA"/>
</dbReference>
<dbReference type="InterPro" id="IPR050557">
    <property type="entry name" value="RTX_toxin/Mannuronan_C5-epim"/>
</dbReference>
<dbReference type="PANTHER" id="PTHR38340:SF1">
    <property type="entry name" value="S-LAYER PROTEIN"/>
    <property type="match status" value="1"/>
</dbReference>